<dbReference type="RefSeq" id="WP_063207748.1">
    <property type="nucleotide sequence ID" value="NZ_LUKD01000005.1"/>
</dbReference>
<reference evidence="6 7" key="1">
    <citation type="submission" date="2016-03" db="EMBL/GenBank/DDBJ databases">
        <authorList>
            <person name="Ploux O."/>
        </authorList>
    </citation>
    <scope>NUCLEOTIDE SEQUENCE [LARGE SCALE GENOMIC DNA]</scope>
    <source>
        <strain evidence="5 6">BER2</strain>
        <strain evidence="4 7">EC13</strain>
    </source>
</reference>
<dbReference type="SUPFAM" id="SSF46689">
    <property type="entry name" value="Homeodomain-like"/>
    <property type="match status" value="1"/>
</dbReference>
<dbReference type="Pfam" id="PF00440">
    <property type="entry name" value="TetR_N"/>
    <property type="match status" value="1"/>
</dbReference>
<sequence>MNFIKDVTADELGPRQKIMEAATVLFAHEGLHGTSTRDIARESGLNLSLISYYFGGKEGLYKTVIQEFVQNIFLQIDKVVNDFEQEEVCEKSLRRAIVSLVNAIIDMRAANPLMAKIMTREKLSGMPFSREIHESMMISSGEKIEMIILKGQKAGIVNKNINPRFFIVCLVEGILGYFNMLDCNCSWNDGLYEMPEQRQQFIDQISMIFLEGIFK</sequence>
<evidence type="ECO:0000256" key="1">
    <source>
        <dbReference type="ARBA" id="ARBA00023125"/>
    </source>
</evidence>
<dbReference type="OrthoDB" id="9790413at2"/>
<dbReference type="InterPro" id="IPR009057">
    <property type="entry name" value="Homeodomain-like_sf"/>
</dbReference>
<dbReference type="AlphaFoldDB" id="A0A150WTL0"/>
<dbReference type="Proteomes" id="UP000075391">
    <property type="component" value="Unassembled WGS sequence"/>
</dbReference>
<comment type="caution">
    <text evidence="5">The sequence shown here is derived from an EMBL/GenBank/DDBJ whole genome shotgun (WGS) entry which is preliminary data.</text>
</comment>
<dbReference type="EMBL" id="LUKF01000006">
    <property type="protein sequence ID" value="KYG69837.1"/>
    <property type="molecule type" value="Genomic_DNA"/>
</dbReference>
<feature type="DNA-binding region" description="H-T-H motif" evidence="2">
    <location>
        <begin position="35"/>
        <end position="54"/>
    </location>
</feature>
<evidence type="ECO:0000313" key="7">
    <source>
        <dbReference type="Proteomes" id="UP000075799"/>
    </source>
</evidence>
<evidence type="ECO:0000313" key="4">
    <source>
        <dbReference type="EMBL" id="KYG65421.1"/>
    </source>
</evidence>
<name>A0A150WTL0_BDEBC</name>
<evidence type="ECO:0000313" key="5">
    <source>
        <dbReference type="EMBL" id="KYG69837.1"/>
    </source>
</evidence>
<proteinExistence type="predicted"/>
<dbReference type="PROSITE" id="PS50977">
    <property type="entry name" value="HTH_TETR_2"/>
    <property type="match status" value="1"/>
</dbReference>
<dbReference type="PANTHER" id="PTHR30328">
    <property type="entry name" value="TRANSCRIPTIONAL REPRESSOR"/>
    <property type="match status" value="1"/>
</dbReference>
<dbReference type="SUPFAM" id="SSF48498">
    <property type="entry name" value="Tetracyclin repressor-like, C-terminal domain"/>
    <property type="match status" value="1"/>
</dbReference>
<dbReference type="EMBL" id="LUKD01000005">
    <property type="protein sequence ID" value="KYG65421.1"/>
    <property type="molecule type" value="Genomic_DNA"/>
</dbReference>
<dbReference type="InterPro" id="IPR050109">
    <property type="entry name" value="HTH-type_TetR-like_transc_reg"/>
</dbReference>
<dbReference type="GO" id="GO:0003677">
    <property type="term" value="F:DNA binding"/>
    <property type="evidence" value="ECO:0007669"/>
    <property type="project" value="UniProtKB-UniRule"/>
</dbReference>
<keyword evidence="1 2" id="KW-0238">DNA-binding</keyword>
<dbReference type="InterPro" id="IPR036271">
    <property type="entry name" value="Tet_transcr_reg_TetR-rel_C_sf"/>
</dbReference>
<protein>
    <recommendedName>
        <fullName evidence="3">HTH tetR-type domain-containing protein</fullName>
    </recommendedName>
</protein>
<dbReference type="PANTHER" id="PTHR30328:SF54">
    <property type="entry name" value="HTH-TYPE TRANSCRIPTIONAL REPRESSOR SCO4008"/>
    <property type="match status" value="1"/>
</dbReference>
<feature type="domain" description="HTH tetR-type" evidence="3">
    <location>
        <begin position="12"/>
        <end position="72"/>
    </location>
</feature>
<evidence type="ECO:0000256" key="2">
    <source>
        <dbReference type="PROSITE-ProRule" id="PRU00335"/>
    </source>
</evidence>
<dbReference type="InterPro" id="IPR001647">
    <property type="entry name" value="HTH_TetR"/>
</dbReference>
<dbReference type="Gene3D" id="1.10.357.10">
    <property type="entry name" value="Tetracycline Repressor, domain 2"/>
    <property type="match status" value="1"/>
</dbReference>
<accession>A0A150WTL0</accession>
<evidence type="ECO:0000313" key="6">
    <source>
        <dbReference type="Proteomes" id="UP000075391"/>
    </source>
</evidence>
<dbReference type="Proteomes" id="UP000075799">
    <property type="component" value="Unassembled WGS sequence"/>
</dbReference>
<dbReference type="PRINTS" id="PR00455">
    <property type="entry name" value="HTHTETR"/>
</dbReference>
<organism evidence="5 6">
    <name type="scientific">Bdellovibrio bacteriovorus</name>
    <dbReference type="NCBI Taxonomy" id="959"/>
    <lineage>
        <taxon>Bacteria</taxon>
        <taxon>Pseudomonadati</taxon>
        <taxon>Bdellovibrionota</taxon>
        <taxon>Bdellovibrionia</taxon>
        <taxon>Bdellovibrionales</taxon>
        <taxon>Pseudobdellovibrionaceae</taxon>
        <taxon>Bdellovibrio</taxon>
    </lineage>
</organism>
<evidence type="ECO:0000259" key="3">
    <source>
        <dbReference type="PROSITE" id="PS50977"/>
    </source>
</evidence>
<gene>
    <name evidence="5" type="ORF">AZI85_16495</name>
    <name evidence="4" type="ORF">AZI87_12845</name>
</gene>